<dbReference type="Pfam" id="PF01129">
    <property type="entry name" value="ART"/>
    <property type="match status" value="1"/>
</dbReference>
<dbReference type="EMBL" id="CAJNOG010000421">
    <property type="protein sequence ID" value="CAF1233196.1"/>
    <property type="molecule type" value="Genomic_DNA"/>
</dbReference>
<evidence type="ECO:0000256" key="1">
    <source>
        <dbReference type="ARBA" id="ARBA00009558"/>
    </source>
</evidence>
<evidence type="ECO:0000256" key="6">
    <source>
        <dbReference type="RuleBase" id="RU361228"/>
    </source>
</evidence>
<protein>
    <recommendedName>
        <fullName evidence="6">NAD(P)(+)--arginine ADP-ribosyltransferase</fullName>
        <ecNumber evidence="6">2.4.2.31</ecNumber>
    </recommendedName>
    <alternativeName>
        <fullName evidence="6">Mono(ADP-ribosyl)transferase</fullName>
    </alternativeName>
</protein>
<comment type="similarity">
    <text evidence="1 6">Belongs to the Arg-specific ADP-ribosyltransferase family.</text>
</comment>
<keyword evidence="6" id="KW-0520">NAD</keyword>
<dbReference type="GO" id="GO:0016779">
    <property type="term" value="F:nucleotidyltransferase activity"/>
    <property type="evidence" value="ECO:0007669"/>
    <property type="project" value="UniProtKB-KW"/>
</dbReference>
<comment type="catalytic activity">
    <reaction evidence="5 6">
        <text>L-arginyl-[protein] + NAD(+) = N(omega)-(ADP-D-ribosyl)-L-arginyl-[protein] + nicotinamide + H(+)</text>
        <dbReference type="Rhea" id="RHEA:19149"/>
        <dbReference type="Rhea" id="RHEA-COMP:10532"/>
        <dbReference type="Rhea" id="RHEA-COMP:15087"/>
        <dbReference type="ChEBI" id="CHEBI:15378"/>
        <dbReference type="ChEBI" id="CHEBI:17154"/>
        <dbReference type="ChEBI" id="CHEBI:29965"/>
        <dbReference type="ChEBI" id="CHEBI:57540"/>
        <dbReference type="ChEBI" id="CHEBI:142554"/>
        <dbReference type="EC" id="2.4.2.31"/>
    </reaction>
</comment>
<dbReference type="SUPFAM" id="SSF56399">
    <property type="entry name" value="ADP-ribosylation"/>
    <property type="match status" value="1"/>
</dbReference>
<evidence type="ECO:0000256" key="2">
    <source>
        <dbReference type="ARBA" id="ARBA00022676"/>
    </source>
</evidence>
<evidence type="ECO:0000313" key="8">
    <source>
        <dbReference type="Proteomes" id="UP000663845"/>
    </source>
</evidence>
<dbReference type="PROSITE" id="PS51996">
    <property type="entry name" value="TR_MART"/>
    <property type="match status" value="1"/>
</dbReference>
<gene>
    <name evidence="7" type="ORF">JYZ213_LOCUS28657</name>
</gene>
<dbReference type="InterPro" id="IPR000768">
    <property type="entry name" value="ART"/>
</dbReference>
<comment type="caution">
    <text evidence="7">The sequence shown here is derived from an EMBL/GenBank/DDBJ whole genome shotgun (WGS) entry which is preliminary data.</text>
</comment>
<keyword evidence="3 6" id="KW-0808">Transferase</keyword>
<name>A0A814YUJ6_9BILA</name>
<accession>A0A814YUJ6</accession>
<dbReference type="AlphaFoldDB" id="A0A814YUJ6"/>
<dbReference type="Gene3D" id="3.90.176.10">
    <property type="entry name" value="Toxin ADP-ribosyltransferase, Chain A, domain 1"/>
    <property type="match status" value="1"/>
</dbReference>
<dbReference type="Proteomes" id="UP000663845">
    <property type="component" value="Unassembled WGS sequence"/>
</dbReference>
<organism evidence="7 8">
    <name type="scientific">Adineta steineri</name>
    <dbReference type="NCBI Taxonomy" id="433720"/>
    <lineage>
        <taxon>Eukaryota</taxon>
        <taxon>Metazoa</taxon>
        <taxon>Spiralia</taxon>
        <taxon>Gnathifera</taxon>
        <taxon>Rotifera</taxon>
        <taxon>Eurotatoria</taxon>
        <taxon>Bdelloidea</taxon>
        <taxon>Adinetida</taxon>
        <taxon>Adinetidae</taxon>
        <taxon>Adineta</taxon>
    </lineage>
</organism>
<reference evidence="7" key="1">
    <citation type="submission" date="2021-02" db="EMBL/GenBank/DDBJ databases">
        <authorList>
            <person name="Nowell W R."/>
        </authorList>
    </citation>
    <scope>NUCLEOTIDE SEQUENCE</scope>
</reference>
<evidence type="ECO:0000256" key="4">
    <source>
        <dbReference type="ARBA" id="ARBA00022695"/>
    </source>
</evidence>
<keyword evidence="2 6" id="KW-0328">Glycosyltransferase</keyword>
<evidence type="ECO:0000313" key="7">
    <source>
        <dbReference type="EMBL" id="CAF1233196.1"/>
    </source>
</evidence>
<evidence type="ECO:0000256" key="5">
    <source>
        <dbReference type="ARBA" id="ARBA00047597"/>
    </source>
</evidence>
<evidence type="ECO:0000256" key="3">
    <source>
        <dbReference type="ARBA" id="ARBA00022679"/>
    </source>
</evidence>
<keyword evidence="4" id="KW-0548">Nucleotidyltransferase</keyword>
<keyword evidence="6" id="KW-0521">NADP</keyword>
<dbReference type="GO" id="GO:0106274">
    <property type="term" value="F:NAD+-protein-arginine ADP-ribosyltransferase activity"/>
    <property type="evidence" value="ECO:0007669"/>
    <property type="project" value="UniProtKB-EC"/>
</dbReference>
<sequence length="253" mass="29285">MQEHIPSNIDPHIHKQVSLAKKECSKKEDIYDLTIDESAAIQLYTMESKIEQESLFYILNSTLRLADRSRLNPILPYFTLLVRALKKLPQYRGLVYRGVNGNVSSHYVKDKEITWWGFGSCTRSVEVLSKEEFLGKSGQRTLFYIECQSGKLIKNYSYSSRDDEEVLLLPATEFLVTDKQRVNRALNIVHLREILREGPLPYRIDMIHDDGVTLLDGLDYRPETKRKMCGHDCNMWATKQCCNCSGLCLRQEV</sequence>
<proteinExistence type="inferred from homology"/>
<dbReference type="EC" id="2.4.2.31" evidence="6"/>